<dbReference type="EMBL" id="UOEJ01000072">
    <property type="protein sequence ID" value="VAV96386.1"/>
    <property type="molecule type" value="Genomic_DNA"/>
</dbReference>
<gene>
    <name evidence="2" type="ORF">MNBD_ALPHA01-1419</name>
</gene>
<feature type="domain" description="SH3b" evidence="1">
    <location>
        <begin position="37"/>
        <end position="100"/>
    </location>
</feature>
<dbReference type="Gene3D" id="2.30.30.40">
    <property type="entry name" value="SH3 Domains"/>
    <property type="match status" value="1"/>
</dbReference>
<dbReference type="SMART" id="SM00287">
    <property type="entry name" value="SH3b"/>
    <property type="match status" value="1"/>
</dbReference>
<accession>A0A3B0S6C7</accession>
<dbReference type="InterPro" id="IPR003646">
    <property type="entry name" value="SH3-like_bac-type"/>
</dbReference>
<protein>
    <recommendedName>
        <fullName evidence="1">SH3b domain-containing protein</fullName>
    </recommendedName>
</protein>
<dbReference type="InterPro" id="IPR010466">
    <property type="entry name" value="DUF1058"/>
</dbReference>
<dbReference type="AlphaFoldDB" id="A0A3B0S6C7"/>
<proteinExistence type="predicted"/>
<evidence type="ECO:0000313" key="2">
    <source>
        <dbReference type="EMBL" id="VAV96386.1"/>
    </source>
</evidence>
<organism evidence="2">
    <name type="scientific">hydrothermal vent metagenome</name>
    <dbReference type="NCBI Taxonomy" id="652676"/>
    <lineage>
        <taxon>unclassified sequences</taxon>
        <taxon>metagenomes</taxon>
        <taxon>ecological metagenomes</taxon>
    </lineage>
</organism>
<name>A0A3B0S6C7_9ZZZZ</name>
<sequence>MTRAFCVMIMLLMMAGSGLSAIAREKTVRGDSGYLVPRFVSLAKNTVNVRTGPDEKYPIIWVYKKAGLPVKVIAEYKDWRKIVDSEGATGWVWEALLSSKRNGLIIAERQNLLKGPSDNKPVAVIAEAGVIGKIRECDNGWCQLNVNGFKGWLKQENFWGTLDGESLD</sequence>
<evidence type="ECO:0000259" key="1">
    <source>
        <dbReference type="SMART" id="SM00287"/>
    </source>
</evidence>
<reference evidence="2" key="1">
    <citation type="submission" date="2018-06" db="EMBL/GenBank/DDBJ databases">
        <authorList>
            <person name="Zhirakovskaya E."/>
        </authorList>
    </citation>
    <scope>NUCLEOTIDE SEQUENCE</scope>
</reference>
<dbReference type="Pfam" id="PF06347">
    <property type="entry name" value="SH3_4"/>
    <property type="match status" value="2"/>
</dbReference>